<dbReference type="Pfam" id="PF07238">
    <property type="entry name" value="PilZ"/>
    <property type="match status" value="1"/>
</dbReference>
<dbReference type="HOGENOM" id="CLU_1218015_0_0_0"/>
<organism evidence="2 3">
    <name type="scientific">Nitrospira defluvii</name>
    <dbReference type="NCBI Taxonomy" id="330214"/>
    <lineage>
        <taxon>Bacteria</taxon>
        <taxon>Pseudomonadati</taxon>
        <taxon>Nitrospirota</taxon>
        <taxon>Nitrospiria</taxon>
        <taxon>Nitrospirales</taxon>
        <taxon>Nitrospiraceae</taxon>
        <taxon>Nitrospira</taxon>
    </lineage>
</organism>
<evidence type="ECO:0000313" key="2">
    <source>
        <dbReference type="EMBL" id="CBK43725.1"/>
    </source>
</evidence>
<dbReference type="Gene3D" id="2.40.10.220">
    <property type="entry name" value="predicted glycosyltransferase like domains"/>
    <property type="match status" value="1"/>
</dbReference>
<dbReference type="InterPro" id="IPR009875">
    <property type="entry name" value="PilZ_domain"/>
</dbReference>
<gene>
    <name evidence="2" type="ORF">NIDE4056</name>
</gene>
<accession>D8P893</accession>
<name>D8P893_9BACT</name>
<protein>
    <recommendedName>
        <fullName evidence="1">PilZ domain-containing protein</fullName>
    </recommendedName>
</protein>
<keyword evidence="3" id="KW-1185">Reference proteome</keyword>
<dbReference type="STRING" id="330214.NIDE4056"/>
<evidence type="ECO:0000313" key="3">
    <source>
        <dbReference type="Proteomes" id="UP000001660"/>
    </source>
</evidence>
<sequence>MGAIGAHWKPCPRQRIRAPPVPESFVALNVGVGETSSGTCLVVTLGGVEPAATAFMPQAADKLSLNYLSSQVIRIPASTSSNESLAPPRRDVATLHLGTILPSMTHDSPASLSPLDRPPSSEAILIFQRSRDRLGIACPVMFSGALSIGEGHIHNLSHRGCLVECNRSTLEGSYMAVRLLLPDSTHALTIELAAVRWIREEYFGMEFLKLPSSDQARLAHFLSAHQR</sequence>
<dbReference type="AlphaFoldDB" id="D8P893"/>
<dbReference type="SUPFAM" id="SSF141371">
    <property type="entry name" value="PilZ domain-like"/>
    <property type="match status" value="1"/>
</dbReference>
<dbReference type="Proteomes" id="UP000001660">
    <property type="component" value="Chromosome"/>
</dbReference>
<feature type="domain" description="PilZ" evidence="1">
    <location>
        <begin position="128"/>
        <end position="222"/>
    </location>
</feature>
<reference evidence="2 3" key="1">
    <citation type="journal article" date="2010" name="Proc. Natl. Acad. Sci. U.S.A.">
        <title>A Nitrospira metagenome illuminates the physiology and evolution of globally important nitrite-oxidizing bacteria.</title>
        <authorList>
            <person name="Lucker S."/>
            <person name="Wagner M."/>
            <person name="Maixner F."/>
            <person name="Pelletier E."/>
            <person name="Koch H."/>
            <person name="Vacherie B."/>
            <person name="Rattei T."/>
            <person name="Sinninghe Damste J."/>
            <person name="Spieck E."/>
            <person name="Le Paslier D."/>
            <person name="Daims H."/>
        </authorList>
    </citation>
    <scope>NUCLEOTIDE SEQUENCE [LARGE SCALE GENOMIC DNA]</scope>
</reference>
<dbReference type="EMBL" id="FP929003">
    <property type="protein sequence ID" value="CBK43725.1"/>
    <property type="molecule type" value="Genomic_DNA"/>
</dbReference>
<proteinExistence type="predicted"/>
<dbReference type="KEGG" id="nde:NIDE4056"/>
<evidence type="ECO:0000259" key="1">
    <source>
        <dbReference type="Pfam" id="PF07238"/>
    </source>
</evidence>
<dbReference type="GO" id="GO:0035438">
    <property type="term" value="F:cyclic-di-GMP binding"/>
    <property type="evidence" value="ECO:0007669"/>
    <property type="project" value="InterPro"/>
</dbReference>